<sequence>MPSSTAARRSWNLFTISAGLHATVQIVVVARVVQDQAVAVGSNLMQELTRYPRLGMVALRVSANKYTGRGTTDTGNRLFNTVHLP</sequence>
<feature type="signal peptide" evidence="1">
    <location>
        <begin position="1"/>
        <end position="22"/>
    </location>
</feature>
<protein>
    <recommendedName>
        <fullName evidence="2">Phosphoribosyltransferase domain-containing protein</fullName>
    </recommendedName>
</protein>
<feature type="domain" description="Phosphoribosyltransferase" evidence="2">
    <location>
        <begin position="24"/>
        <end position="81"/>
    </location>
</feature>
<evidence type="ECO:0000259" key="2">
    <source>
        <dbReference type="Pfam" id="PF14681"/>
    </source>
</evidence>
<accession>A0A9W9KPL1</accession>
<dbReference type="Gene3D" id="3.40.50.2020">
    <property type="match status" value="1"/>
</dbReference>
<dbReference type="InterPro" id="IPR000836">
    <property type="entry name" value="PRTase_dom"/>
</dbReference>
<name>A0A9W9KPL1_9EURO</name>
<dbReference type="GeneID" id="81390035"/>
<proteinExistence type="predicted"/>
<dbReference type="Pfam" id="PF14681">
    <property type="entry name" value="UPRTase"/>
    <property type="match status" value="1"/>
</dbReference>
<keyword evidence="4" id="KW-1185">Reference proteome</keyword>
<comment type="caution">
    <text evidence="3">The sequence shown here is derived from an EMBL/GenBank/DDBJ whole genome shotgun (WGS) entry which is preliminary data.</text>
</comment>
<dbReference type="OrthoDB" id="5416609at2759"/>
<feature type="chain" id="PRO_5040939101" description="Phosphoribosyltransferase domain-containing protein" evidence="1">
    <location>
        <begin position="23"/>
        <end position="85"/>
    </location>
</feature>
<organism evidence="3 4">
    <name type="scientific">Penicillium alfredii</name>
    <dbReference type="NCBI Taxonomy" id="1506179"/>
    <lineage>
        <taxon>Eukaryota</taxon>
        <taxon>Fungi</taxon>
        <taxon>Dikarya</taxon>
        <taxon>Ascomycota</taxon>
        <taxon>Pezizomycotina</taxon>
        <taxon>Eurotiomycetes</taxon>
        <taxon>Eurotiomycetidae</taxon>
        <taxon>Eurotiales</taxon>
        <taxon>Aspergillaceae</taxon>
        <taxon>Penicillium</taxon>
    </lineage>
</organism>
<reference evidence="3" key="2">
    <citation type="journal article" date="2023" name="IMA Fungus">
        <title>Comparative genomic study of the Penicillium genus elucidates a diverse pangenome and 15 lateral gene transfer events.</title>
        <authorList>
            <person name="Petersen C."/>
            <person name="Sorensen T."/>
            <person name="Nielsen M.R."/>
            <person name="Sondergaard T.E."/>
            <person name="Sorensen J.L."/>
            <person name="Fitzpatrick D.A."/>
            <person name="Frisvad J.C."/>
            <person name="Nielsen K.L."/>
        </authorList>
    </citation>
    <scope>NUCLEOTIDE SEQUENCE</scope>
    <source>
        <strain evidence="3">IBT 34128</strain>
    </source>
</reference>
<keyword evidence="1" id="KW-0732">Signal</keyword>
<evidence type="ECO:0000313" key="4">
    <source>
        <dbReference type="Proteomes" id="UP001141434"/>
    </source>
</evidence>
<evidence type="ECO:0000256" key="1">
    <source>
        <dbReference type="SAM" id="SignalP"/>
    </source>
</evidence>
<evidence type="ECO:0000313" key="3">
    <source>
        <dbReference type="EMBL" id="KAJ5114524.1"/>
    </source>
</evidence>
<dbReference type="EMBL" id="JAPMSZ010000001">
    <property type="protein sequence ID" value="KAJ5114524.1"/>
    <property type="molecule type" value="Genomic_DNA"/>
</dbReference>
<dbReference type="RefSeq" id="XP_056515717.1">
    <property type="nucleotide sequence ID" value="XM_056650867.1"/>
</dbReference>
<dbReference type="Proteomes" id="UP001141434">
    <property type="component" value="Unassembled WGS sequence"/>
</dbReference>
<dbReference type="InterPro" id="IPR029057">
    <property type="entry name" value="PRTase-like"/>
</dbReference>
<reference evidence="3" key="1">
    <citation type="submission" date="2022-11" db="EMBL/GenBank/DDBJ databases">
        <authorList>
            <person name="Petersen C."/>
        </authorList>
    </citation>
    <scope>NUCLEOTIDE SEQUENCE</scope>
    <source>
        <strain evidence="3">IBT 34128</strain>
    </source>
</reference>
<gene>
    <name evidence="3" type="ORF">NUU61_000283</name>
</gene>
<dbReference type="AlphaFoldDB" id="A0A9W9KPL1"/>